<evidence type="ECO:0000313" key="3">
    <source>
        <dbReference type="Proteomes" id="UP000016936"/>
    </source>
</evidence>
<keyword evidence="3" id="KW-1185">Reference proteome</keyword>
<dbReference type="OrthoDB" id="3757079at2759"/>
<dbReference type="EMBL" id="KB445581">
    <property type="protein sequence ID" value="EMD87991.1"/>
    <property type="molecule type" value="Genomic_DNA"/>
</dbReference>
<evidence type="ECO:0000313" key="2">
    <source>
        <dbReference type="EMBL" id="EMD87991.1"/>
    </source>
</evidence>
<reference evidence="3" key="2">
    <citation type="journal article" date="2013" name="PLoS Genet.">
        <title>Comparative genome structure, secondary metabolite, and effector coding capacity across Cochliobolus pathogens.</title>
        <authorList>
            <person name="Condon B.J."/>
            <person name="Leng Y."/>
            <person name="Wu D."/>
            <person name="Bushley K.E."/>
            <person name="Ohm R.A."/>
            <person name="Otillar R."/>
            <person name="Martin J."/>
            <person name="Schackwitz W."/>
            <person name="Grimwood J."/>
            <person name="MohdZainudin N."/>
            <person name="Xue C."/>
            <person name="Wang R."/>
            <person name="Manning V.A."/>
            <person name="Dhillon B."/>
            <person name="Tu Z.J."/>
            <person name="Steffenson B.J."/>
            <person name="Salamov A."/>
            <person name="Sun H."/>
            <person name="Lowry S."/>
            <person name="LaButti K."/>
            <person name="Han J."/>
            <person name="Copeland A."/>
            <person name="Lindquist E."/>
            <person name="Barry K."/>
            <person name="Schmutz J."/>
            <person name="Baker S.E."/>
            <person name="Ciuffetti L.M."/>
            <person name="Grigoriev I.V."/>
            <person name="Zhong S."/>
            <person name="Turgeon B.G."/>
        </authorList>
    </citation>
    <scope>NUCLEOTIDE SEQUENCE [LARGE SCALE GENOMIC DNA]</scope>
    <source>
        <strain evidence="3">C5 / ATCC 48332 / race O</strain>
    </source>
</reference>
<name>M2U1S9_COCH5</name>
<feature type="signal peptide" evidence="1">
    <location>
        <begin position="1"/>
        <end position="19"/>
    </location>
</feature>
<dbReference type="Proteomes" id="UP000016936">
    <property type="component" value="Unassembled WGS sequence"/>
</dbReference>
<keyword evidence="1" id="KW-0732">Signal</keyword>
<proteinExistence type="predicted"/>
<dbReference type="HOGENOM" id="CLU_102649_0_0_1"/>
<gene>
    <name evidence="2" type="ORF">COCHEDRAFT_1033351</name>
</gene>
<sequence length="235" mass="25715">MHLSFLLIFSLHLLTTALTAPNSPTESAIALLEGRDTSTILYAPTPTIIRALDAAMTGNANAHINDANDNDIDNDNNLPTQTITQTARVTQTTRPNDPEPIILYPFHLTLTSLCSSASPANATLTNGNWTSRIINLTSSTRAIVDHHIPAYPQTFSVGPFDARKGELRFEYLNEGWKCEWGDTGGEAGRRGCGGCRVGEWREGGECQGGTRSKKMECEFVMGWKHQLRVRGKVEG</sequence>
<feature type="chain" id="PRO_5004026390" evidence="1">
    <location>
        <begin position="20"/>
        <end position="235"/>
    </location>
</feature>
<organism evidence="2 3">
    <name type="scientific">Cochliobolus heterostrophus (strain C5 / ATCC 48332 / race O)</name>
    <name type="common">Southern corn leaf blight fungus</name>
    <name type="synonym">Bipolaris maydis</name>
    <dbReference type="NCBI Taxonomy" id="701091"/>
    <lineage>
        <taxon>Eukaryota</taxon>
        <taxon>Fungi</taxon>
        <taxon>Dikarya</taxon>
        <taxon>Ascomycota</taxon>
        <taxon>Pezizomycotina</taxon>
        <taxon>Dothideomycetes</taxon>
        <taxon>Pleosporomycetidae</taxon>
        <taxon>Pleosporales</taxon>
        <taxon>Pleosporineae</taxon>
        <taxon>Pleosporaceae</taxon>
        <taxon>Bipolaris</taxon>
    </lineage>
</organism>
<reference evidence="2 3" key="1">
    <citation type="journal article" date="2012" name="PLoS Pathog.">
        <title>Diverse lifestyles and strategies of plant pathogenesis encoded in the genomes of eighteen Dothideomycetes fungi.</title>
        <authorList>
            <person name="Ohm R.A."/>
            <person name="Feau N."/>
            <person name="Henrissat B."/>
            <person name="Schoch C.L."/>
            <person name="Horwitz B.A."/>
            <person name="Barry K.W."/>
            <person name="Condon B.J."/>
            <person name="Copeland A.C."/>
            <person name="Dhillon B."/>
            <person name="Glaser F."/>
            <person name="Hesse C.N."/>
            <person name="Kosti I."/>
            <person name="LaButti K."/>
            <person name="Lindquist E.A."/>
            <person name="Lucas S."/>
            <person name="Salamov A.A."/>
            <person name="Bradshaw R.E."/>
            <person name="Ciuffetti L."/>
            <person name="Hamelin R.C."/>
            <person name="Kema G.H.J."/>
            <person name="Lawrence C."/>
            <person name="Scott J.A."/>
            <person name="Spatafora J.W."/>
            <person name="Turgeon B.G."/>
            <person name="de Wit P.J.G.M."/>
            <person name="Zhong S."/>
            <person name="Goodwin S.B."/>
            <person name="Grigoriev I.V."/>
        </authorList>
    </citation>
    <scope>NUCLEOTIDE SEQUENCE [LARGE SCALE GENOMIC DNA]</scope>
    <source>
        <strain evidence="3">C5 / ATCC 48332 / race O</strain>
    </source>
</reference>
<evidence type="ECO:0000256" key="1">
    <source>
        <dbReference type="SAM" id="SignalP"/>
    </source>
</evidence>
<accession>M2U1S9</accession>
<dbReference type="OMA" id="PEPIILY"/>
<protein>
    <submittedName>
        <fullName evidence="2">Uncharacterized protein</fullName>
    </submittedName>
</protein>
<dbReference type="AlphaFoldDB" id="M2U1S9"/>